<dbReference type="AlphaFoldDB" id="A0A8C8VDQ6"/>
<evidence type="ECO:0000313" key="1">
    <source>
        <dbReference type="Ensembl" id="ENSPCEP00000000115.1"/>
    </source>
</evidence>
<reference evidence="1" key="2">
    <citation type="submission" date="2025-09" db="UniProtKB">
        <authorList>
            <consortium name="Ensembl"/>
        </authorList>
    </citation>
    <scope>IDENTIFICATION</scope>
</reference>
<evidence type="ECO:0000313" key="2">
    <source>
        <dbReference type="Proteomes" id="UP000694393"/>
    </source>
</evidence>
<keyword evidence="2" id="KW-1185">Reference proteome</keyword>
<name>A0A8C8VDQ6_9SAUR</name>
<organism evidence="1 2">
    <name type="scientific">Pelusios castaneus</name>
    <name type="common">West African mud turtle</name>
    <dbReference type="NCBI Taxonomy" id="367368"/>
    <lineage>
        <taxon>Eukaryota</taxon>
        <taxon>Metazoa</taxon>
        <taxon>Chordata</taxon>
        <taxon>Craniata</taxon>
        <taxon>Vertebrata</taxon>
        <taxon>Euteleostomi</taxon>
        <taxon>Archelosauria</taxon>
        <taxon>Testudinata</taxon>
        <taxon>Testudines</taxon>
        <taxon>Pleurodira</taxon>
        <taxon>Pelomedusidae</taxon>
        <taxon>Pelusios</taxon>
    </lineage>
</organism>
<sequence>MWLHFRRGSPKARITLPRASRPLLIWVLSFSRSPVFPVFTTRSDPARSTKWNLETSTWPEAGTEALSWRVRRVSRPAPRRCSMVTVKMVCERLDCVLMWVAPVCLTVLPISSRLRTSSSPSTSVSFTPYNTANQTKQQRLYWQGYSLNARRSHTVSQAQVEGRWGLTPRITPEGKSVSYTKGFPPVSWILGCYCRVA</sequence>
<dbReference type="Proteomes" id="UP000694393">
    <property type="component" value="Unplaced"/>
</dbReference>
<proteinExistence type="predicted"/>
<dbReference type="Ensembl" id="ENSPCET00000000117.1">
    <property type="protein sequence ID" value="ENSPCEP00000000115.1"/>
    <property type="gene ID" value="ENSPCEG00000000107.1"/>
</dbReference>
<protein>
    <submittedName>
        <fullName evidence="1">Uncharacterized protein</fullName>
    </submittedName>
</protein>
<accession>A0A8C8VDQ6</accession>
<reference evidence="1" key="1">
    <citation type="submission" date="2025-08" db="UniProtKB">
        <authorList>
            <consortium name="Ensembl"/>
        </authorList>
    </citation>
    <scope>IDENTIFICATION</scope>
</reference>